<dbReference type="EMBL" id="LYOS01000001">
    <property type="protein sequence ID" value="OFV68539.1"/>
    <property type="molecule type" value="Genomic_DNA"/>
</dbReference>
<dbReference type="PANTHER" id="PTHR30255:SF2">
    <property type="entry name" value="SINGLE-STRANDED-DNA-SPECIFIC EXONUCLEASE RECJ"/>
    <property type="match status" value="1"/>
</dbReference>
<comment type="caution">
    <text evidence="3">The sequence shown here is derived from an EMBL/GenBank/DDBJ whole genome shotgun (WGS) entry which is preliminary data.</text>
</comment>
<evidence type="ECO:0000259" key="2">
    <source>
        <dbReference type="Pfam" id="PF02272"/>
    </source>
</evidence>
<dbReference type="GO" id="GO:0004527">
    <property type="term" value="F:exonuclease activity"/>
    <property type="evidence" value="ECO:0007669"/>
    <property type="project" value="UniProtKB-KW"/>
</dbReference>
<evidence type="ECO:0000313" key="3">
    <source>
        <dbReference type="EMBL" id="OFV68539.1"/>
    </source>
</evidence>
<reference evidence="3" key="1">
    <citation type="submission" date="2016-05" db="EMBL/GenBank/DDBJ databases">
        <title>Microbial consortia oxidize butane by reversing methanogenesis.</title>
        <authorList>
            <person name="Laso-Perez R."/>
            <person name="Richter M."/>
            <person name="Wegener G."/>
            <person name="Musat F."/>
        </authorList>
    </citation>
    <scope>NUCLEOTIDE SEQUENCE [LARGE SCALE GENOMIC DNA]</scope>
    <source>
        <strain evidence="3">BOX2</strain>
    </source>
</reference>
<evidence type="ECO:0000313" key="4">
    <source>
        <dbReference type="Proteomes" id="UP000186940"/>
    </source>
</evidence>
<dbReference type="AlphaFoldDB" id="A0A1F2PAW2"/>
<gene>
    <name evidence="3" type="ORF">SCAL_000215</name>
</gene>
<dbReference type="GO" id="GO:0003676">
    <property type="term" value="F:nucleic acid binding"/>
    <property type="evidence" value="ECO:0007669"/>
    <property type="project" value="InterPro"/>
</dbReference>
<name>A0A1F2PAW2_9EURY</name>
<dbReference type="SUPFAM" id="SSF64182">
    <property type="entry name" value="DHH phosphoesterases"/>
    <property type="match status" value="1"/>
</dbReference>
<dbReference type="Proteomes" id="UP000186940">
    <property type="component" value="Unassembled WGS sequence"/>
</dbReference>
<dbReference type="Gene3D" id="3.90.1640.30">
    <property type="match status" value="1"/>
</dbReference>
<evidence type="ECO:0000259" key="1">
    <source>
        <dbReference type="Pfam" id="PF01368"/>
    </source>
</evidence>
<dbReference type="STRING" id="1838285.SCAL_000215"/>
<accession>A0A1F2PAW2</accession>
<dbReference type="InterPro" id="IPR003156">
    <property type="entry name" value="DHHA1_dom"/>
</dbReference>
<keyword evidence="3" id="KW-0378">Hydrolase</keyword>
<keyword evidence="3" id="KW-0540">Nuclease</keyword>
<dbReference type="PANTHER" id="PTHR30255">
    <property type="entry name" value="SINGLE-STRANDED-DNA-SPECIFIC EXONUCLEASE RECJ"/>
    <property type="match status" value="1"/>
</dbReference>
<proteinExistence type="predicted"/>
<dbReference type="Gene3D" id="3.10.310.30">
    <property type="match status" value="1"/>
</dbReference>
<keyword evidence="3" id="KW-0269">Exonuclease</keyword>
<dbReference type="InterPro" id="IPR038763">
    <property type="entry name" value="DHH_sf"/>
</dbReference>
<dbReference type="Pfam" id="PF01368">
    <property type="entry name" value="DHH"/>
    <property type="match status" value="1"/>
</dbReference>
<feature type="domain" description="DDH" evidence="1">
    <location>
        <begin position="22"/>
        <end position="141"/>
    </location>
</feature>
<sequence>MIELMEGAAKKVAAKIRDHEFVRVISHHDADGITSAGIISHALLRCNIHFHATLLSRLDESILDLLRDSTKEGDLLLFCDMGSSQGELLNKIRHELGLEIAVIDHHRYKDELPPDIIQLNPHCVGIDGAFEVSASGCTYTVSKALGDNFDLAGLAITGAIGDKQRMIGVNRDILNEAVKNGVVILQEGLKIADGDLKEELALSTEPYIHFEEGVDAFLDELGISGRLSDLSDDDEKRLIDAIISKIRTRSSEDAIADLVGERYILPYEVIQDAIRFMQIIDACGKKGKTGLALSLCMRDRKGLDEASAIRVEFQKKVLRELETVDQKIKERAGFRYIFAEDRDITGAFAGAIIRYLYPDKPIFVINQLENISKISARGTRALISKGVDLSEIMKIAASRVGGVGGGHNIASGGAIPPGSEERFIEAVDEVLRDHCEFFDES</sequence>
<feature type="domain" description="DHHA1" evidence="2">
    <location>
        <begin position="357"/>
        <end position="432"/>
    </location>
</feature>
<protein>
    <submittedName>
        <fullName evidence="3">Single-stranded DNA-specific exonuclease</fullName>
    </submittedName>
</protein>
<dbReference type="Pfam" id="PF02272">
    <property type="entry name" value="DHHA1"/>
    <property type="match status" value="1"/>
</dbReference>
<keyword evidence="4" id="KW-1185">Reference proteome</keyword>
<dbReference type="InterPro" id="IPR001667">
    <property type="entry name" value="DDH_dom"/>
</dbReference>
<dbReference type="InterPro" id="IPR051673">
    <property type="entry name" value="SSDNA_exonuclease_RecJ"/>
</dbReference>
<organism evidence="3 4">
    <name type="scientific">Candidatus Syntropharchaeum caldarium</name>
    <dbReference type="NCBI Taxonomy" id="1838285"/>
    <lineage>
        <taxon>Archaea</taxon>
        <taxon>Methanobacteriati</taxon>
        <taxon>Methanobacteriota</taxon>
        <taxon>Stenosarchaea group</taxon>
        <taxon>Methanomicrobia</taxon>
        <taxon>Methanosarcinales</taxon>
        <taxon>ANME-2 cluster</taxon>
        <taxon>Candidatus Syntropharchaeum</taxon>
    </lineage>
</organism>